<feature type="domain" description="Jacalin-type lectin" evidence="3">
    <location>
        <begin position="108"/>
        <end position="231"/>
    </location>
</feature>
<proteinExistence type="predicted"/>
<accession>A0A835KEN2</accession>
<evidence type="ECO:0000313" key="5">
    <source>
        <dbReference type="Proteomes" id="UP000636709"/>
    </source>
</evidence>
<protein>
    <recommendedName>
        <fullName evidence="3">Jacalin-type lectin domain-containing protein</fullName>
    </recommendedName>
</protein>
<feature type="region of interest" description="Disordered" evidence="2">
    <location>
        <begin position="1"/>
        <end position="85"/>
    </location>
</feature>
<dbReference type="AlphaFoldDB" id="A0A835KEN2"/>
<dbReference type="OrthoDB" id="581739at2759"/>
<organism evidence="4 5">
    <name type="scientific">Digitaria exilis</name>
    <dbReference type="NCBI Taxonomy" id="1010633"/>
    <lineage>
        <taxon>Eukaryota</taxon>
        <taxon>Viridiplantae</taxon>
        <taxon>Streptophyta</taxon>
        <taxon>Embryophyta</taxon>
        <taxon>Tracheophyta</taxon>
        <taxon>Spermatophyta</taxon>
        <taxon>Magnoliopsida</taxon>
        <taxon>Liliopsida</taxon>
        <taxon>Poales</taxon>
        <taxon>Poaceae</taxon>
        <taxon>PACMAD clade</taxon>
        <taxon>Panicoideae</taxon>
        <taxon>Panicodae</taxon>
        <taxon>Paniceae</taxon>
        <taxon>Anthephorinae</taxon>
        <taxon>Digitaria</taxon>
    </lineage>
</organism>
<feature type="compositionally biased region" description="Basic and acidic residues" evidence="2">
    <location>
        <begin position="49"/>
        <end position="60"/>
    </location>
</feature>
<comment type="caution">
    <text evidence="4">The sequence shown here is derived from an EMBL/GenBank/DDBJ whole genome shotgun (WGS) entry which is preliminary data.</text>
</comment>
<feature type="compositionally biased region" description="Basic residues" evidence="2">
    <location>
        <begin position="1"/>
        <end position="18"/>
    </location>
</feature>
<evidence type="ECO:0000313" key="4">
    <source>
        <dbReference type="EMBL" id="KAF8725841.1"/>
    </source>
</evidence>
<dbReference type="EMBL" id="JACEFO010001653">
    <property type="protein sequence ID" value="KAF8725841.1"/>
    <property type="molecule type" value="Genomic_DNA"/>
</dbReference>
<dbReference type="Gene3D" id="2.100.10.30">
    <property type="entry name" value="Jacalin-like lectin domain"/>
    <property type="match status" value="1"/>
</dbReference>
<evidence type="ECO:0000256" key="2">
    <source>
        <dbReference type="SAM" id="MobiDB-lite"/>
    </source>
</evidence>
<sequence>MKAKLSMRRQSIRRRSRGSKQIGPSPTEPRRGCGERAPCAGNYGELTDGDVHGELEDRRSRQVPTRSGARRVRSTLSTRSSDPAHIKAHHASSILSLLGVAAANMEGLIKIGPWGGRGGDLRDDIAAVGVSPHRLESVVIRTEGAVDAISFVYAGVDGVARKAGPWGHSGGKKHKVKFGPTEVVKEISGTYGPFGGHAGIVRSLAFVTNAGTHGPFGEAAEGTSPCRTAAA</sequence>
<dbReference type="InterPro" id="IPR036404">
    <property type="entry name" value="Jacalin-like_lectin_dom_sf"/>
</dbReference>
<dbReference type="GO" id="GO:0030246">
    <property type="term" value="F:carbohydrate binding"/>
    <property type="evidence" value="ECO:0007669"/>
    <property type="project" value="UniProtKB-KW"/>
</dbReference>
<dbReference type="Proteomes" id="UP000636709">
    <property type="component" value="Unassembled WGS sequence"/>
</dbReference>
<reference evidence="4" key="1">
    <citation type="submission" date="2020-07" db="EMBL/GenBank/DDBJ databases">
        <title>Genome sequence and genetic diversity analysis of an under-domesticated orphan crop, white fonio (Digitaria exilis).</title>
        <authorList>
            <person name="Bennetzen J.L."/>
            <person name="Chen S."/>
            <person name="Ma X."/>
            <person name="Wang X."/>
            <person name="Yssel A.E.J."/>
            <person name="Chaluvadi S.R."/>
            <person name="Johnson M."/>
            <person name="Gangashetty P."/>
            <person name="Hamidou F."/>
            <person name="Sanogo M.D."/>
            <person name="Zwaenepoel A."/>
            <person name="Wallace J."/>
            <person name="Van De Peer Y."/>
            <person name="Van Deynze A."/>
        </authorList>
    </citation>
    <scope>NUCLEOTIDE SEQUENCE</scope>
    <source>
        <tissue evidence="4">Leaves</tissue>
    </source>
</reference>
<evidence type="ECO:0000256" key="1">
    <source>
        <dbReference type="ARBA" id="ARBA00022734"/>
    </source>
</evidence>
<evidence type="ECO:0000259" key="3">
    <source>
        <dbReference type="PROSITE" id="PS51752"/>
    </source>
</evidence>
<keyword evidence="5" id="KW-1185">Reference proteome</keyword>
<dbReference type="SUPFAM" id="SSF51101">
    <property type="entry name" value="Mannose-binding lectins"/>
    <property type="match status" value="1"/>
</dbReference>
<dbReference type="PROSITE" id="PS51752">
    <property type="entry name" value="JACALIN_LECTIN"/>
    <property type="match status" value="1"/>
</dbReference>
<dbReference type="InterPro" id="IPR001229">
    <property type="entry name" value="Jacalin-like_lectin_dom"/>
</dbReference>
<gene>
    <name evidence="4" type="ORF">HU200_020402</name>
</gene>
<dbReference type="Pfam" id="PF01419">
    <property type="entry name" value="Jacalin"/>
    <property type="match status" value="1"/>
</dbReference>
<name>A0A835KEN2_9POAL</name>
<keyword evidence="1" id="KW-0430">Lectin</keyword>
<dbReference type="PANTHER" id="PTHR46506">
    <property type="entry name" value="OS05G0143600 PROTEIN"/>
    <property type="match status" value="1"/>
</dbReference>